<keyword evidence="3" id="KW-1185">Reference proteome</keyword>
<dbReference type="GeneID" id="54556417"/>
<reference evidence="2" key="1">
    <citation type="journal article" date="2020" name="Stud. Mycol.">
        <title>101 Dothideomycetes genomes: a test case for predicting lifestyles and emergence of pathogens.</title>
        <authorList>
            <person name="Haridas S."/>
            <person name="Albert R."/>
            <person name="Binder M."/>
            <person name="Bloem J."/>
            <person name="Labutti K."/>
            <person name="Salamov A."/>
            <person name="Andreopoulos B."/>
            <person name="Baker S."/>
            <person name="Barry K."/>
            <person name="Bills G."/>
            <person name="Bluhm B."/>
            <person name="Cannon C."/>
            <person name="Castanera R."/>
            <person name="Culley D."/>
            <person name="Daum C."/>
            <person name="Ezra D."/>
            <person name="Gonzalez J."/>
            <person name="Henrissat B."/>
            <person name="Kuo A."/>
            <person name="Liang C."/>
            <person name="Lipzen A."/>
            <person name="Lutzoni F."/>
            <person name="Magnuson J."/>
            <person name="Mondo S."/>
            <person name="Nolan M."/>
            <person name="Ohm R."/>
            <person name="Pangilinan J."/>
            <person name="Park H.-J."/>
            <person name="Ramirez L."/>
            <person name="Alfaro M."/>
            <person name="Sun H."/>
            <person name="Tritt A."/>
            <person name="Yoshinaga Y."/>
            <person name="Zwiers L.-H."/>
            <person name="Turgeon B."/>
            <person name="Goodwin S."/>
            <person name="Spatafora J."/>
            <person name="Crous P."/>
            <person name="Grigoriev I."/>
        </authorList>
    </citation>
    <scope>NUCLEOTIDE SEQUENCE</scope>
    <source>
        <strain evidence="2">CBS 379.55</strain>
    </source>
</reference>
<dbReference type="AlphaFoldDB" id="A0A6A6JEI5"/>
<accession>A0A6A6JEI5</accession>
<feature type="region of interest" description="Disordered" evidence="1">
    <location>
        <begin position="61"/>
        <end position="86"/>
    </location>
</feature>
<name>A0A6A6JEI5_WESOR</name>
<dbReference type="RefSeq" id="XP_033652214.1">
    <property type="nucleotide sequence ID" value="XM_033803242.1"/>
</dbReference>
<gene>
    <name evidence="2" type="ORF">EI97DRAFT_96557</name>
</gene>
<dbReference type="EMBL" id="ML986501">
    <property type="protein sequence ID" value="KAF2274675.1"/>
    <property type="molecule type" value="Genomic_DNA"/>
</dbReference>
<dbReference type="Proteomes" id="UP000800097">
    <property type="component" value="Unassembled WGS sequence"/>
</dbReference>
<proteinExistence type="predicted"/>
<evidence type="ECO:0000313" key="3">
    <source>
        <dbReference type="Proteomes" id="UP000800097"/>
    </source>
</evidence>
<protein>
    <submittedName>
        <fullName evidence="2">Uncharacterized protein</fullName>
    </submittedName>
</protein>
<sequence length="135" mass="15699">MMQRREFGISRLEFSMTKWTPALLAWLCVCFRCSLRDRQRVCVLRRRRFRGRHCLLGGPPPFQIPHAHGRRSHTQQPHSKEPPNRNSFSSFGAYTPRFLGASIAFSLRSGPSTHLLRSKLSWFIDCESPLLHHSL</sequence>
<organism evidence="2 3">
    <name type="scientific">Westerdykella ornata</name>
    <dbReference type="NCBI Taxonomy" id="318751"/>
    <lineage>
        <taxon>Eukaryota</taxon>
        <taxon>Fungi</taxon>
        <taxon>Dikarya</taxon>
        <taxon>Ascomycota</taxon>
        <taxon>Pezizomycotina</taxon>
        <taxon>Dothideomycetes</taxon>
        <taxon>Pleosporomycetidae</taxon>
        <taxon>Pleosporales</taxon>
        <taxon>Sporormiaceae</taxon>
        <taxon>Westerdykella</taxon>
    </lineage>
</organism>
<evidence type="ECO:0000313" key="2">
    <source>
        <dbReference type="EMBL" id="KAF2274675.1"/>
    </source>
</evidence>
<evidence type="ECO:0000256" key="1">
    <source>
        <dbReference type="SAM" id="MobiDB-lite"/>
    </source>
</evidence>